<evidence type="ECO:0008006" key="3">
    <source>
        <dbReference type="Google" id="ProtNLM"/>
    </source>
</evidence>
<evidence type="ECO:0000313" key="1">
    <source>
        <dbReference type="EMBL" id="SEH32482.1"/>
    </source>
</evidence>
<dbReference type="InterPro" id="IPR009100">
    <property type="entry name" value="AcylCoA_DH/oxidase_NM_dom_sf"/>
</dbReference>
<dbReference type="Gene3D" id="2.40.110.10">
    <property type="entry name" value="Butyryl-CoA Dehydrogenase, subunit A, domain 2"/>
    <property type="match status" value="1"/>
</dbReference>
<dbReference type="GO" id="GO:0016627">
    <property type="term" value="F:oxidoreductase activity, acting on the CH-CH group of donors"/>
    <property type="evidence" value="ECO:0007669"/>
    <property type="project" value="InterPro"/>
</dbReference>
<organism evidence="1 2">
    <name type="scientific">Chryseobacterium culicis</name>
    <dbReference type="NCBI Taxonomy" id="680127"/>
    <lineage>
        <taxon>Bacteria</taxon>
        <taxon>Pseudomonadati</taxon>
        <taxon>Bacteroidota</taxon>
        <taxon>Flavobacteriia</taxon>
        <taxon>Flavobacteriales</taxon>
        <taxon>Weeksellaceae</taxon>
        <taxon>Chryseobacterium group</taxon>
        <taxon>Chryseobacterium</taxon>
    </lineage>
</organism>
<dbReference type="OrthoDB" id="1170793at2"/>
<dbReference type="InterPro" id="IPR046373">
    <property type="entry name" value="Acyl-CoA_Oxase/DH_mid-dom_sf"/>
</dbReference>
<dbReference type="EMBL" id="FNWQ01000002">
    <property type="protein sequence ID" value="SEH32482.1"/>
    <property type="molecule type" value="Genomic_DNA"/>
</dbReference>
<dbReference type="Gene3D" id="1.10.540.10">
    <property type="entry name" value="Acyl-CoA dehydrogenase/oxidase, N-terminal domain"/>
    <property type="match status" value="1"/>
</dbReference>
<dbReference type="PIRSF" id="PIRSF016578">
    <property type="entry name" value="HsaA"/>
    <property type="match status" value="1"/>
</dbReference>
<name>A0A1H6HBK1_CHRCI</name>
<dbReference type="InterPro" id="IPR037069">
    <property type="entry name" value="AcylCoA_DH/ox_N_sf"/>
</dbReference>
<reference evidence="1 2" key="1">
    <citation type="submission" date="2016-10" db="EMBL/GenBank/DDBJ databases">
        <authorList>
            <person name="de Groot N.N."/>
        </authorList>
    </citation>
    <scope>NUCLEOTIDE SEQUENCE [LARGE SCALE GENOMIC DNA]</scope>
    <source>
        <strain evidence="1 2">DSM 23031</strain>
    </source>
</reference>
<dbReference type="STRING" id="680127.SAMN05421593_1814"/>
<accession>A0A1H6HBK1</accession>
<evidence type="ECO:0000313" key="2">
    <source>
        <dbReference type="Proteomes" id="UP000198561"/>
    </source>
</evidence>
<dbReference type="GO" id="GO:0050660">
    <property type="term" value="F:flavin adenine dinucleotide binding"/>
    <property type="evidence" value="ECO:0007669"/>
    <property type="project" value="InterPro"/>
</dbReference>
<sequence length="343" mass="38636">MLSLKDIRQKLHGASVIPDEVLQHIHEGKFLTIWVPQKYGGLGCRFEDGLKALFGWAATDGSFGWMLTLCAGANYFSRNLTPEIAQSLFTHSQTCFGGSGMIGGTAERQNNNAYLINGSWNFATGAPHLTHFTLNAVITENGQPVTDKNGNEIIRSFVIPKKYAEIIPNWKSIGMKASGTYSFIIKNTIVSEDFSFVYDTFFTNDILDSIPFRTFADLTLLVNYLGMASHFMEEAQTIRPEISFKSFDKSLEKHLENVLSLAREIENILGDHKEISEDKQNEIHKYGVELVQKLSCRILTVYTQLGIRATDRNSAIYQIFCDYFTAAMHSNFRPSADEQNFSF</sequence>
<dbReference type="RefSeq" id="WP_089691479.1">
    <property type="nucleotide sequence ID" value="NZ_FNWQ01000002.1"/>
</dbReference>
<dbReference type="AlphaFoldDB" id="A0A1H6HBK1"/>
<dbReference type="SUPFAM" id="SSF56645">
    <property type="entry name" value="Acyl-CoA dehydrogenase NM domain-like"/>
    <property type="match status" value="1"/>
</dbReference>
<dbReference type="Proteomes" id="UP000198561">
    <property type="component" value="Unassembled WGS sequence"/>
</dbReference>
<protein>
    <recommendedName>
        <fullName evidence="3">Acyl-CoA dehydrogenase</fullName>
    </recommendedName>
</protein>
<gene>
    <name evidence="1" type="ORF">SAMN05421593_1814</name>
</gene>
<proteinExistence type="predicted"/>